<dbReference type="Proteomes" id="UP000799536">
    <property type="component" value="Unassembled WGS sequence"/>
</dbReference>
<dbReference type="PANTHER" id="PTHR10039:SF11">
    <property type="entry name" value="NACHT DOMAIN PROTEIN (AFU_ORTHOLOGUE AFUA_1G01490)"/>
    <property type="match status" value="1"/>
</dbReference>
<comment type="caution">
    <text evidence="4">The sequence shown here is derived from an EMBL/GenBank/DDBJ whole genome shotgun (WGS) entry which is preliminary data.</text>
</comment>
<feature type="domain" description="GPI inositol-deacylase winged helix" evidence="2">
    <location>
        <begin position="443"/>
        <end position="516"/>
    </location>
</feature>
<dbReference type="SUPFAM" id="SSF52540">
    <property type="entry name" value="P-loop containing nucleoside triphosphate hydrolases"/>
    <property type="match status" value="1"/>
</dbReference>
<dbReference type="InterPro" id="IPR054471">
    <property type="entry name" value="GPIID_WHD"/>
</dbReference>
<dbReference type="InterPro" id="IPR056884">
    <property type="entry name" value="NPHP3-like_N"/>
</dbReference>
<evidence type="ECO:0000313" key="5">
    <source>
        <dbReference type="Proteomes" id="UP000799536"/>
    </source>
</evidence>
<organism evidence="4 5">
    <name type="scientific">Delitschia confertaspora ATCC 74209</name>
    <dbReference type="NCBI Taxonomy" id="1513339"/>
    <lineage>
        <taxon>Eukaryota</taxon>
        <taxon>Fungi</taxon>
        <taxon>Dikarya</taxon>
        <taxon>Ascomycota</taxon>
        <taxon>Pezizomycotina</taxon>
        <taxon>Dothideomycetes</taxon>
        <taxon>Pleosporomycetidae</taxon>
        <taxon>Pleosporales</taxon>
        <taxon>Delitschiaceae</taxon>
        <taxon>Delitschia</taxon>
    </lineage>
</organism>
<proteinExistence type="predicted"/>
<dbReference type="InterPro" id="IPR011990">
    <property type="entry name" value="TPR-like_helical_dom_sf"/>
</dbReference>
<keyword evidence="5" id="KW-1185">Reference proteome</keyword>
<dbReference type="OrthoDB" id="2546325at2759"/>
<dbReference type="InterPro" id="IPR027417">
    <property type="entry name" value="P-loop_NTPase"/>
</dbReference>
<keyword evidence="1" id="KW-0677">Repeat</keyword>
<dbReference type="Pfam" id="PF22939">
    <property type="entry name" value="WHD_GPIID"/>
    <property type="match status" value="1"/>
</dbReference>
<feature type="domain" description="Nephrocystin 3-like N-terminal" evidence="3">
    <location>
        <begin position="165"/>
        <end position="332"/>
    </location>
</feature>
<dbReference type="EMBL" id="ML993892">
    <property type="protein sequence ID" value="KAF2203817.1"/>
    <property type="molecule type" value="Genomic_DNA"/>
</dbReference>
<accession>A0A9P4JUU3</accession>
<evidence type="ECO:0000259" key="3">
    <source>
        <dbReference type="Pfam" id="PF24883"/>
    </source>
</evidence>
<evidence type="ECO:0000256" key="1">
    <source>
        <dbReference type="ARBA" id="ARBA00022737"/>
    </source>
</evidence>
<dbReference type="Gene3D" id="3.40.50.300">
    <property type="entry name" value="P-loop containing nucleotide triphosphate hydrolases"/>
    <property type="match status" value="1"/>
</dbReference>
<gene>
    <name evidence="4" type="ORF">GQ43DRAFT_497645</name>
</gene>
<dbReference type="Gene3D" id="1.25.40.10">
    <property type="entry name" value="Tetratricopeptide repeat domain"/>
    <property type="match status" value="4"/>
</dbReference>
<name>A0A9P4JUU3_9PLEO</name>
<dbReference type="Pfam" id="PF24883">
    <property type="entry name" value="NPHP3_N"/>
    <property type="match status" value="1"/>
</dbReference>
<protein>
    <recommendedName>
        <fullName evidence="6">AAA+ ATPase domain-containing protein</fullName>
    </recommendedName>
</protein>
<sequence length="1919" mass="222531">MSQQNTSETSIAKPFFGRSAGVAFEGQGTIHDFLQTLKSERFRYMPHDGSNWDKVLKWAENIGGVVLLSHGVLDEFMLNSADATRLICDRHSPTDLSDFDVSFGSSIESFYVHLEHVSTSMWTSQHHCEKFNIHAIRDFLSPQDSVVKHIMFNQLYADFHRAEFTCEWFGPHLKRFTKGNHGNNVFLVTGGAATGKTVIANWIYEKLQSSIDDDRYDVLSFSVDTKVRYTTSSLTLIKSLLLQVLDRKIGHERLLSHIAQAMELSENGKPASQVEEALWSALEASFDYGKTLILIDGLDQLSGVPIGNPPQLEQLDRISKATQNVKAIVLSRPVSEKASKHAQTTLALENQEEFTTDIIHYIEYFISSHHDYRYLKDNEIQEVVQKILQGAHGSYLWAELQLQSIKHEKSAEAALKICQNAPKTPEESLDRIINALDVTLPETKHILSWIIAAERPLTLKEVKALLEVDLDGCAYRPLSGDVETIINQSCGTLVVIRDGLVYFRHPTIPERLMSDAGKLVIDLKEAHRELTIRSLAYVKIHVHNDVEPQSDLADTNEITSQFNEYQLLEYATRYWIFHFRLSSLCDKDGHFNLSTSFKSCFSNAVRLALFEGTCLARQYIASDAEKLQNLAYNVRKYLFGKNSAAVLQSLILELRICQNFKDAYSLANYSFDAWNISRQVCGTAVVQTLAEAFIKYTSNLQISKHTEFASRKKEVLQYLIQVLKTDHQESKQIRYMRMLADLYIEANQVEKAVSIYREIYTLSLKAFGHLHKETHELFLLLISHLKTLSRHEEIMELTLEYHEYLEGSLSITDERRIKSTMAIIQLYKERKELSKAEEILIRYWKAVSSEEETTRVTELKIDFALMYSQFLVEYSRKEEAEVILRGLWTEIQSYSYETRFESTMLKRIQTIASSFSQLEVFTVSRSIYQSLYEYYERTEQRNSTECISIVKSLAETINRSIERTTKDSITTTANSIEESTTMTKEEKATLLEVFEFSMTSTEINSTTIAICKALCSSYIKEERYLEACEIYYRVISKVWESIETTSVSEMTEHQFSTEIFELAFSLAYCRFEALQIEVAETIYWNIFRALISNPNLERHYLLQKIKMVIEFFERIYKYERVIEIYRELFVWMPICFGKTHHDTIKILLAFARVCFRMRLYKEAATACNYIYSCFQIAHGCLHKDGWEAALLLVRIYELEGKWESAYEVYGYIWRTFVRFADSYKIDIKIVESIYSQYMFILQEKKMAEYSLILQTAREYRETCKKFYGHRHEITIKATLEYAHICSWKEEHHAEAIALYNEVMQYCKETKTQFSSTIMHTCRTSLAKVYSSNANTIAKAIEIYREEYEMKRRTERTSKEMISTLRSLVETYKKQSTAESTTAATQTLKSSVLEIFHEERHPEKLIESATSMANLYKECGYTEQATMLVQEMRTKVVEEVRKSVTQSTKVDQRGYIFLASFQENISESHSFSHVMAELRSEIIMYESYFKATKTQTDFNSIIRSGSRLYFYLEKTQRKTEFAKIEQEMMQYFMKYLKFNRAVKESVLHFFFRLYLEECTKLSYEHTVVQKAIKALYNYTKSAKFSEGYDLALLVDRYIHLQGGFHNEFYIRTGLDIAKYLVGIGTNRCGDEKLYGAMLELSRTVLLDTLEGLEKIDMELDELSDLLADIVRLLSEQKKYEDLERILQTIWRTRTIHANFPSSLVLWLGRCLIQTLACLNKFNSAIHLCHDILYNLAHVRGQLDKSTLEFTVLLSELYVETKRYKDAMSLHSEVLTVLGESYQSNNLSPQERLHIAGPHTELLKKAYQRNGKLDKSPQHYHDIFATLDQRFGGEKGWAERRPQLEKWTPGIKEGDREGTWKRPGKFEWRIESGEDGEAGLKGWEELVRKRSGNWTGFFEGTYFENENGIHHNKAAMVGAGA</sequence>
<evidence type="ECO:0000313" key="4">
    <source>
        <dbReference type="EMBL" id="KAF2203817.1"/>
    </source>
</evidence>
<evidence type="ECO:0000259" key="2">
    <source>
        <dbReference type="Pfam" id="PF22939"/>
    </source>
</evidence>
<reference evidence="4" key="1">
    <citation type="journal article" date="2020" name="Stud. Mycol.">
        <title>101 Dothideomycetes genomes: a test case for predicting lifestyles and emergence of pathogens.</title>
        <authorList>
            <person name="Haridas S."/>
            <person name="Albert R."/>
            <person name="Binder M."/>
            <person name="Bloem J."/>
            <person name="Labutti K."/>
            <person name="Salamov A."/>
            <person name="Andreopoulos B."/>
            <person name="Baker S."/>
            <person name="Barry K."/>
            <person name="Bills G."/>
            <person name="Bluhm B."/>
            <person name="Cannon C."/>
            <person name="Castanera R."/>
            <person name="Culley D."/>
            <person name="Daum C."/>
            <person name="Ezra D."/>
            <person name="Gonzalez J."/>
            <person name="Henrissat B."/>
            <person name="Kuo A."/>
            <person name="Liang C."/>
            <person name="Lipzen A."/>
            <person name="Lutzoni F."/>
            <person name="Magnuson J."/>
            <person name="Mondo S."/>
            <person name="Nolan M."/>
            <person name="Ohm R."/>
            <person name="Pangilinan J."/>
            <person name="Park H.-J."/>
            <person name="Ramirez L."/>
            <person name="Alfaro M."/>
            <person name="Sun H."/>
            <person name="Tritt A."/>
            <person name="Yoshinaga Y."/>
            <person name="Zwiers L.-H."/>
            <person name="Turgeon B."/>
            <person name="Goodwin S."/>
            <person name="Spatafora J."/>
            <person name="Crous P."/>
            <person name="Grigoriev I."/>
        </authorList>
    </citation>
    <scope>NUCLEOTIDE SEQUENCE</scope>
    <source>
        <strain evidence="4">ATCC 74209</strain>
    </source>
</reference>
<evidence type="ECO:0008006" key="6">
    <source>
        <dbReference type="Google" id="ProtNLM"/>
    </source>
</evidence>
<dbReference type="PANTHER" id="PTHR10039">
    <property type="entry name" value="AMELOGENIN"/>
    <property type="match status" value="1"/>
</dbReference>